<name>A0A835TME2_9ROSI</name>
<comment type="caution">
    <text evidence="1">The sequence shown here is derived from an EMBL/GenBank/DDBJ whole genome shotgun (WGS) entry which is preliminary data.</text>
</comment>
<reference evidence="1 2" key="1">
    <citation type="submission" date="2020-10" db="EMBL/GenBank/DDBJ databases">
        <title>Plant Genome Project.</title>
        <authorList>
            <person name="Zhang R.-G."/>
        </authorList>
    </citation>
    <scope>NUCLEOTIDE SEQUENCE [LARGE SCALE GENOMIC DNA]</scope>
    <source>
        <strain evidence="1">FAFU-HL-1</strain>
        <tissue evidence="1">Leaf</tissue>
    </source>
</reference>
<protein>
    <submittedName>
        <fullName evidence="1">Uncharacterized protein</fullName>
    </submittedName>
</protein>
<proteinExistence type="predicted"/>
<sequence>MHVYAQAVNVDDHIHTLFSIGKKLKILENINRGLCRAQLSDDTTFAAAIGVCVLSSLLFPNTVTKDEEAESYSGITTTDTRFAVIGVMSFIPYFDWPLEASIRNGDIHGFQLFSEAAKGKNENTGICHLLKSYQEMRLGSGESKEITQKIKHTQMEVGVIMLGGGNNRTAASWLTWLGKNRRPYDKTAWKHILALDFEIKVVFDFEIKNSPF</sequence>
<gene>
    <name evidence="1" type="ORF">SADUNF_Sadunf01G0064700</name>
</gene>
<dbReference type="PANTHER" id="PTHR36804:SF1">
    <property type="entry name" value="OS04G0585600 PROTEIN"/>
    <property type="match status" value="1"/>
</dbReference>
<evidence type="ECO:0000313" key="2">
    <source>
        <dbReference type="Proteomes" id="UP000657918"/>
    </source>
</evidence>
<keyword evidence="2" id="KW-1185">Reference proteome</keyword>
<organism evidence="1 2">
    <name type="scientific">Salix dunnii</name>
    <dbReference type="NCBI Taxonomy" id="1413687"/>
    <lineage>
        <taxon>Eukaryota</taxon>
        <taxon>Viridiplantae</taxon>
        <taxon>Streptophyta</taxon>
        <taxon>Embryophyta</taxon>
        <taxon>Tracheophyta</taxon>
        <taxon>Spermatophyta</taxon>
        <taxon>Magnoliopsida</taxon>
        <taxon>eudicotyledons</taxon>
        <taxon>Gunneridae</taxon>
        <taxon>Pentapetalae</taxon>
        <taxon>rosids</taxon>
        <taxon>fabids</taxon>
        <taxon>Malpighiales</taxon>
        <taxon>Salicaceae</taxon>
        <taxon>Saliceae</taxon>
        <taxon>Salix</taxon>
    </lineage>
</organism>
<dbReference type="PANTHER" id="PTHR36804">
    <property type="entry name" value="OSJNBA0013K16.11 PROTEIN"/>
    <property type="match status" value="1"/>
</dbReference>
<accession>A0A835TME2</accession>
<dbReference type="OrthoDB" id="2014574at2759"/>
<evidence type="ECO:0000313" key="1">
    <source>
        <dbReference type="EMBL" id="KAF9689178.1"/>
    </source>
</evidence>
<dbReference type="Proteomes" id="UP000657918">
    <property type="component" value="Unassembled WGS sequence"/>
</dbReference>
<dbReference type="AlphaFoldDB" id="A0A835TME2"/>
<dbReference type="EMBL" id="JADGMS010000001">
    <property type="protein sequence ID" value="KAF9689178.1"/>
    <property type="molecule type" value="Genomic_DNA"/>
</dbReference>